<evidence type="ECO:0000256" key="4">
    <source>
        <dbReference type="ARBA" id="ARBA00023163"/>
    </source>
</evidence>
<keyword evidence="6" id="KW-0175">Coiled coil</keyword>
<dbReference type="PANTHER" id="PTHR24411:SF55">
    <property type="entry name" value="SEGMENTATION PROTEIN CAP'N'COLLAR"/>
    <property type="match status" value="1"/>
</dbReference>
<feature type="region of interest" description="Disordered" evidence="7">
    <location>
        <begin position="842"/>
        <end position="895"/>
    </location>
</feature>
<dbReference type="Pfam" id="PF03131">
    <property type="entry name" value="bZIP_Maf"/>
    <property type="match status" value="1"/>
</dbReference>
<reference evidence="10" key="1">
    <citation type="submission" date="2025-08" db="UniProtKB">
        <authorList>
            <consortium name="RefSeq"/>
        </authorList>
    </citation>
    <scope>IDENTIFICATION</scope>
    <source>
        <tissue evidence="10">Muscle</tissue>
    </source>
</reference>
<dbReference type="InterPro" id="IPR008917">
    <property type="entry name" value="TF_DNA-bd_sf"/>
</dbReference>
<feature type="domain" description="BZIP" evidence="8">
    <location>
        <begin position="772"/>
        <end position="821"/>
    </location>
</feature>
<feature type="compositionally biased region" description="Basic residues" evidence="7">
    <location>
        <begin position="886"/>
        <end position="895"/>
    </location>
</feature>
<evidence type="ECO:0000256" key="1">
    <source>
        <dbReference type="ARBA" id="ARBA00023015"/>
    </source>
</evidence>
<protein>
    <submittedName>
        <fullName evidence="10">Nuclear factor erythroid 2-related factor 1-like</fullName>
    </submittedName>
</protein>
<feature type="compositionally biased region" description="Polar residues" evidence="7">
    <location>
        <begin position="513"/>
        <end position="522"/>
    </location>
</feature>
<dbReference type="PANTHER" id="PTHR24411">
    <property type="entry name" value="NUCLEAR FACTOR ERYTHROID 2-RELATED FACTOR"/>
    <property type="match status" value="1"/>
</dbReference>
<dbReference type="Proteomes" id="UP000694941">
    <property type="component" value="Unplaced"/>
</dbReference>
<dbReference type="SUPFAM" id="SSF47454">
    <property type="entry name" value="A DNA-binding domain in eukaryotic transcription factors"/>
    <property type="match status" value="1"/>
</dbReference>
<dbReference type="InterPro" id="IPR004826">
    <property type="entry name" value="bZIP_Maf"/>
</dbReference>
<dbReference type="GeneID" id="106458061"/>
<dbReference type="PROSITE" id="PS50217">
    <property type="entry name" value="BZIP"/>
    <property type="match status" value="1"/>
</dbReference>
<organism evidence="9 10">
    <name type="scientific">Limulus polyphemus</name>
    <name type="common">Atlantic horseshoe crab</name>
    <dbReference type="NCBI Taxonomy" id="6850"/>
    <lineage>
        <taxon>Eukaryota</taxon>
        <taxon>Metazoa</taxon>
        <taxon>Ecdysozoa</taxon>
        <taxon>Arthropoda</taxon>
        <taxon>Chelicerata</taxon>
        <taxon>Merostomata</taxon>
        <taxon>Xiphosura</taxon>
        <taxon>Limulidae</taxon>
        <taxon>Limulus</taxon>
    </lineage>
</organism>
<evidence type="ECO:0000256" key="6">
    <source>
        <dbReference type="SAM" id="Coils"/>
    </source>
</evidence>
<dbReference type="RefSeq" id="XP_022239907.1">
    <property type="nucleotide sequence ID" value="XM_022384199.1"/>
</dbReference>
<gene>
    <name evidence="10" type="primary">LOC106458061</name>
</gene>
<keyword evidence="3" id="KW-0010">Activator</keyword>
<accession>A0ABM1S8F2</accession>
<feature type="region of interest" description="Disordered" evidence="7">
    <location>
        <begin position="504"/>
        <end position="553"/>
    </location>
</feature>
<evidence type="ECO:0000256" key="7">
    <source>
        <dbReference type="SAM" id="MobiDB-lite"/>
    </source>
</evidence>
<feature type="compositionally biased region" description="Basic and acidic residues" evidence="7">
    <location>
        <begin position="874"/>
        <end position="885"/>
    </location>
</feature>
<dbReference type="PROSITE" id="PS00036">
    <property type="entry name" value="BZIP_BASIC"/>
    <property type="match status" value="1"/>
</dbReference>
<feature type="compositionally biased region" description="Basic and acidic residues" evidence="7">
    <location>
        <begin position="523"/>
        <end position="534"/>
    </location>
</feature>
<keyword evidence="4" id="KW-0804">Transcription</keyword>
<feature type="coiled-coil region" evidence="6">
    <location>
        <begin position="790"/>
        <end position="817"/>
    </location>
</feature>
<name>A0ABM1S8F2_LIMPO</name>
<evidence type="ECO:0000259" key="8">
    <source>
        <dbReference type="PROSITE" id="PS50217"/>
    </source>
</evidence>
<feature type="compositionally biased region" description="Polar residues" evidence="7">
    <location>
        <begin position="856"/>
        <end position="873"/>
    </location>
</feature>
<keyword evidence="2" id="KW-0238">DNA-binding</keyword>
<dbReference type="InterPro" id="IPR004827">
    <property type="entry name" value="bZIP"/>
</dbReference>
<dbReference type="SMART" id="SM00338">
    <property type="entry name" value="BRLZ"/>
    <property type="match status" value="1"/>
</dbReference>
<feature type="compositionally biased region" description="Low complexity" evidence="7">
    <location>
        <begin position="535"/>
        <end position="553"/>
    </location>
</feature>
<keyword evidence="5" id="KW-0539">Nucleus</keyword>
<evidence type="ECO:0000256" key="2">
    <source>
        <dbReference type="ARBA" id="ARBA00023125"/>
    </source>
</evidence>
<dbReference type="CDD" id="cd14698">
    <property type="entry name" value="bZIP_CNC"/>
    <property type="match status" value="1"/>
</dbReference>
<feature type="region of interest" description="Disordered" evidence="7">
    <location>
        <begin position="688"/>
        <end position="712"/>
    </location>
</feature>
<proteinExistence type="predicted"/>
<keyword evidence="9" id="KW-1185">Reference proteome</keyword>
<dbReference type="Gene3D" id="1.10.880.10">
    <property type="entry name" value="Transcription factor, Skn-1-like, DNA-binding domain"/>
    <property type="match status" value="1"/>
</dbReference>
<dbReference type="InterPro" id="IPR047167">
    <property type="entry name" value="NFE2-like"/>
</dbReference>
<evidence type="ECO:0000313" key="9">
    <source>
        <dbReference type="Proteomes" id="UP000694941"/>
    </source>
</evidence>
<keyword evidence="1" id="KW-0805">Transcription regulation</keyword>
<evidence type="ECO:0000256" key="5">
    <source>
        <dbReference type="ARBA" id="ARBA00023242"/>
    </source>
</evidence>
<evidence type="ECO:0000256" key="3">
    <source>
        <dbReference type="ARBA" id="ARBA00023159"/>
    </source>
</evidence>
<sequence length="895" mass="100223">MIGYKKIVNSELVQLALVVSLLRLNPESYLHLMNTGPEVHEIFLGQSSAYTQSHFHNLNNGMFGYIHPKTLDVNSIDTASVLMDLNALGRYCRFQDFHNVVITYIANTENLEPGNLQPSTTSSNSNAIHGENMGVIISESQDVIEITRNRPVTDVDPVAEPQSNALLSVDATANQVGLELSGGELTAEDMDLIEVLWKQDIDLGVSRDVFDGTKDKETNTDDSLPSLYNPWEGITYSIDSETGEHIIPTSQPQNESIGQEVDEPEHFTLEEDAFQQIAEELNRLPVEEALRLFDNGALNHTDQDDSHEISSSFPDILSEDQENLIQELKQFDDLLYKTCGNNEDNAETGIYPNMENCWQDFTSTFPFIPITTEDLGPTSSLDTKNYYSESNSSLVEMSFDTQENINNQYSGVLLHNASLGPPTPDLTNFTYPAYSRRLQGDTSDVGSAVATSMSTLTNSTDPMSDGMIGVMYEHDFPGFMYPNNASMSTTTNQTELFLTDLLADEDLEPMEKSASTETTRYSTHMDAEEKKVDTSSDSAVSSMGSDSVPSTSDVEWLDSCSETSSHHDDQEISFNVELNHSLALSSELNRGVDSADLSGVNHPLVAQKKYKFFGRRLQNFENQGSGNSIEDLHQAEQTFKRQEYLKVNDQDDNSTNNPYPYTSTDEVKHLGHELEICSASSSGNTLEDSFPSSAHHNHTYHLPMDGSNCSQKPIMRDKLKAHLEEQDQRKRDESNARALKLPISVDEIINLPIDDFNKKISKYELNESQFTLIRDIRRRGKNKVAARNCRKRKLDQIMDLQQELNMLCDEKTELKAERQRMLNFRQQAQDKYTQFYDYIMKGSSTPPAPHGPPDFASTSSQECGSFPISGNSTREGDSSPEDSKGARMKRKANKK</sequence>
<evidence type="ECO:0000313" key="10">
    <source>
        <dbReference type="RefSeq" id="XP_022239907.1"/>
    </source>
</evidence>